<keyword evidence="6" id="KW-1185">Reference proteome</keyword>
<organism evidence="5 6">
    <name type="scientific">Nyssa sinensis</name>
    <dbReference type="NCBI Taxonomy" id="561372"/>
    <lineage>
        <taxon>Eukaryota</taxon>
        <taxon>Viridiplantae</taxon>
        <taxon>Streptophyta</taxon>
        <taxon>Embryophyta</taxon>
        <taxon>Tracheophyta</taxon>
        <taxon>Spermatophyta</taxon>
        <taxon>Magnoliopsida</taxon>
        <taxon>eudicotyledons</taxon>
        <taxon>Gunneridae</taxon>
        <taxon>Pentapetalae</taxon>
        <taxon>asterids</taxon>
        <taxon>Cornales</taxon>
        <taxon>Nyssaceae</taxon>
        <taxon>Nyssa</taxon>
    </lineage>
</organism>
<protein>
    <recommendedName>
        <fullName evidence="4">Gnk2-homologous domain-containing protein</fullName>
    </recommendedName>
</protein>
<sequence>MYQTNLNTLLSSLSSNIDRNGFYSSSEGQGSDMVNGIALCRGDVELDICRSCVNDSTRRLSQLCPNNKQAIGWYDYCMLRYSNQSFLGTMDTRPALYLWNTNNISEVDQFNQNLRNLLDGLRGRAGSGGSLRKFATGNTSFTTATDFGTIYGLVQCTPDLSEQLCSDCLIGAMKEIGSCCVGYRGGTVIYPSCKLRYELDDPFYNETTPEPPLSPPPASSAVGERKFREASKKGILIPLYTCIFSDQLATVLAYRCLVKEDDQISKIDVPLINKRLYATAPYMEMMYGADESAATNGSKGGYGLVQCSRDINSDECKNCLGQLMENIVQCCQGKIGWRILVPICNLRYEQYPFFRQPLAPPVPVQVPEPQPLPNNEGKAGTNTTKIVLISVSAFAVVAALVGIYLYCSLGRKRTQIVQESSQVILLNNREGRTRRRFGEESMD</sequence>
<dbReference type="Proteomes" id="UP000325577">
    <property type="component" value="Linkage Group LG6"/>
</dbReference>
<proteinExistence type="predicted"/>
<dbReference type="CDD" id="cd23509">
    <property type="entry name" value="Gnk2-like"/>
    <property type="match status" value="3"/>
</dbReference>
<dbReference type="InterPro" id="IPR038408">
    <property type="entry name" value="GNK2_sf"/>
</dbReference>
<feature type="non-terminal residue" evidence="5">
    <location>
        <position position="443"/>
    </location>
</feature>
<keyword evidence="2" id="KW-0677">Repeat</keyword>
<keyword evidence="3" id="KW-0812">Transmembrane</keyword>
<feature type="domain" description="Gnk2-homologous" evidence="4">
    <location>
        <begin position="247"/>
        <end position="353"/>
    </location>
</feature>
<dbReference type="Pfam" id="PF01657">
    <property type="entry name" value="Stress-antifung"/>
    <property type="match status" value="3"/>
</dbReference>
<feature type="domain" description="Gnk2-homologous" evidence="4">
    <location>
        <begin position="1"/>
        <end position="86"/>
    </location>
</feature>
<evidence type="ECO:0000256" key="1">
    <source>
        <dbReference type="ARBA" id="ARBA00022729"/>
    </source>
</evidence>
<dbReference type="EMBL" id="CM018049">
    <property type="protein sequence ID" value="KAA8519978.1"/>
    <property type="molecule type" value="Genomic_DNA"/>
</dbReference>
<dbReference type="PANTHER" id="PTHR32099">
    <property type="entry name" value="CYSTEINE-RICH REPEAT SECRETORY PROTEIN"/>
    <property type="match status" value="1"/>
</dbReference>
<evidence type="ECO:0000313" key="6">
    <source>
        <dbReference type="Proteomes" id="UP000325577"/>
    </source>
</evidence>
<keyword evidence="3" id="KW-0472">Membrane</keyword>
<evidence type="ECO:0000256" key="3">
    <source>
        <dbReference type="SAM" id="Phobius"/>
    </source>
</evidence>
<name>A0A5J4ZQJ5_9ASTE</name>
<accession>A0A5J4ZQJ5</accession>
<dbReference type="InterPro" id="IPR002902">
    <property type="entry name" value="GNK2"/>
</dbReference>
<dbReference type="FunFam" id="3.30.430.20:FF:000002">
    <property type="entry name" value="Cysteine-rich receptor-like protein kinase 10"/>
    <property type="match status" value="1"/>
</dbReference>
<keyword evidence="3" id="KW-1133">Transmembrane helix</keyword>
<feature type="transmembrane region" description="Helical" evidence="3">
    <location>
        <begin position="386"/>
        <end position="407"/>
    </location>
</feature>
<evidence type="ECO:0000259" key="4">
    <source>
        <dbReference type="PROSITE" id="PS51473"/>
    </source>
</evidence>
<dbReference type="OrthoDB" id="1909574at2759"/>
<keyword evidence="1" id="KW-0732">Signal</keyword>
<evidence type="ECO:0000256" key="2">
    <source>
        <dbReference type="ARBA" id="ARBA00022737"/>
    </source>
</evidence>
<dbReference type="AlphaFoldDB" id="A0A5J4ZQJ5"/>
<dbReference type="PROSITE" id="PS51473">
    <property type="entry name" value="GNK2"/>
    <property type="match status" value="3"/>
</dbReference>
<evidence type="ECO:0000313" key="5">
    <source>
        <dbReference type="EMBL" id="KAA8519978.1"/>
    </source>
</evidence>
<feature type="domain" description="Gnk2-homologous" evidence="4">
    <location>
        <begin position="92"/>
        <end position="202"/>
    </location>
</feature>
<dbReference type="Gene3D" id="3.30.430.20">
    <property type="entry name" value="Gnk2 domain, C-X8-C-X2-C motif"/>
    <property type="match status" value="3"/>
</dbReference>
<reference evidence="5 6" key="1">
    <citation type="submission" date="2019-09" db="EMBL/GenBank/DDBJ databases">
        <title>A chromosome-level genome assembly of the Chinese tupelo Nyssa sinensis.</title>
        <authorList>
            <person name="Yang X."/>
            <person name="Kang M."/>
            <person name="Yang Y."/>
            <person name="Xiong H."/>
            <person name="Wang M."/>
            <person name="Zhang Z."/>
            <person name="Wang Z."/>
            <person name="Wu H."/>
            <person name="Ma T."/>
            <person name="Liu J."/>
            <person name="Xi Z."/>
        </authorList>
    </citation>
    <scope>NUCLEOTIDE SEQUENCE [LARGE SCALE GENOMIC DNA]</scope>
    <source>
        <strain evidence="5">J267</strain>
        <tissue evidence="5">Leaf</tissue>
    </source>
</reference>
<dbReference type="PANTHER" id="PTHR32099:SF51">
    <property type="entry name" value="CYSTEINE-RICH RECEPTOR-LIKE PROTEIN KINASE 25 ISOFORM X1"/>
    <property type="match status" value="1"/>
</dbReference>
<gene>
    <name evidence="5" type="ORF">F0562_014224</name>
</gene>
<dbReference type="FunFam" id="3.30.430.20:FF:000003">
    <property type="entry name" value="Cysteine-rich RLK (RECEPTOR-like protein kinase) 10"/>
    <property type="match status" value="1"/>
</dbReference>